<feature type="compositionally biased region" description="Basic and acidic residues" evidence="1">
    <location>
        <begin position="27"/>
        <end position="37"/>
    </location>
</feature>
<feature type="compositionally biased region" description="Basic and acidic residues" evidence="1">
    <location>
        <begin position="1"/>
        <end position="20"/>
    </location>
</feature>
<dbReference type="AlphaFoldDB" id="A0A8J3UQV2"/>
<dbReference type="EMBL" id="BOOQ01000044">
    <property type="protein sequence ID" value="GII49643.1"/>
    <property type="molecule type" value="Genomic_DNA"/>
</dbReference>
<comment type="caution">
    <text evidence="2">The sequence shown here is derived from an EMBL/GenBank/DDBJ whole genome shotgun (WGS) entry which is preliminary data.</text>
</comment>
<reference evidence="2" key="1">
    <citation type="submission" date="2021-01" db="EMBL/GenBank/DDBJ databases">
        <title>Whole genome shotgun sequence of Planotetraspora silvatica NBRC 100141.</title>
        <authorList>
            <person name="Komaki H."/>
            <person name="Tamura T."/>
        </authorList>
    </citation>
    <scope>NUCLEOTIDE SEQUENCE</scope>
    <source>
        <strain evidence="2">NBRC 100141</strain>
    </source>
</reference>
<sequence length="77" mass="8366">MDVPDRQQDQLTREPAEEAAARAGQPGERRGGEDHHHTPGGLRTGHEIVRDAVPAQICAHRVPASQLDHPPESHIAT</sequence>
<evidence type="ECO:0000256" key="1">
    <source>
        <dbReference type="SAM" id="MobiDB-lite"/>
    </source>
</evidence>
<organism evidence="2 3">
    <name type="scientific">Planotetraspora silvatica</name>
    <dbReference type="NCBI Taxonomy" id="234614"/>
    <lineage>
        <taxon>Bacteria</taxon>
        <taxon>Bacillati</taxon>
        <taxon>Actinomycetota</taxon>
        <taxon>Actinomycetes</taxon>
        <taxon>Streptosporangiales</taxon>
        <taxon>Streptosporangiaceae</taxon>
        <taxon>Planotetraspora</taxon>
    </lineage>
</organism>
<evidence type="ECO:0000313" key="3">
    <source>
        <dbReference type="Proteomes" id="UP000644610"/>
    </source>
</evidence>
<proteinExistence type="predicted"/>
<protein>
    <submittedName>
        <fullName evidence="2">Uncharacterized protein</fullName>
    </submittedName>
</protein>
<feature type="region of interest" description="Disordered" evidence="1">
    <location>
        <begin position="1"/>
        <end position="48"/>
    </location>
</feature>
<dbReference type="Proteomes" id="UP000644610">
    <property type="component" value="Unassembled WGS sequence"/>
</dbReference>
<accession>A0A8J3UQV2</accession>
<gene>
    <name evidence="2" type="ORF">Psi02_60670</name>
</gene>
<keyword evidence="3" id="KW-1185">Reference proteome</keyword>
<evidence type="ECO:0000313" key="2">
    <source>
        <dbReference type="EMBL" id="GII49643.1"/>
    </source>
</evidence>
<name>A0A8J3UQV2_9ACTN</name>